<gene>
    <name evidence="3" type="primary">Contig7476.g7986</name>
    <name evidence="3" type="ORF">STYLEM_3427</name>
</gene>
<organism evidence="3 4">
    <name type="scientific">Stylonychia lemnae</name>
    <name type="common">Ciliate</name>
    <dbReference type="NCBI Taxonomy" id="5949"/>
    <lineage>
        <taxon>Eukaryota</taxon>
        <taxon>Sar</taxon>
        <taxon>Alveolata</taxon>
        <taxon>Ciliophora</taxon>
        <taxon>Intramacronucleata</taxon>
        <taxon>Spirotrichea</taxon>
        <taxon>Stichotrichia</taxon>
        <taxon>Sporadotrichida</taxon>
        <taxon>Oxytrichidae</taxon>
        <taxon>Stylonychinae</taxon>
        <taxon>Stylonychia</taxon>
    </lineage>
</organism>
<evidence type="ECO:0000256" key="2">
    <source>
        <dbReference type="SAM" id="MobiDB-lite"/>
    </source>
</evidence>
<feature type="region of interest" description="Disordered" evidence="2">
    <location>
        <begin position="633"/>
        <end position="660"/>
    </location>
</feature>
<keyword evidence="4" id="KW-1185">Reference proteome</keyword>
<feature type="coiled-coil region" evidence="1">
    <location>
        <begin position="133"/>
        <end position="167"/>
    </location>
</feature>
<evidence type="ECO:0000313" key="3">
    <source>
        <dbReference type="EMBL" id="CDW74448.1"/>
    </source>
</evidence>
<protein>
    <submittedName>
        <fullName evidence="3">Uncharacterized protein</fullName>
    </submittedName>
</protein>
<accession>A0A077ZZ21</accession>
<feature type="compositionally biased region" description="Polar residues" evidence="2">
    <location>
        <begin position="264"/>
        <end position="275"/>
    </location>
</feature>
<dbReference type="InParanoid" id="A0A077ZZ21"/>
<feature type="region of interest" description="Disordered" evidence="2">
    <location>
        <begin position="1"/>
        <end position="28"/>
    </location>
</feature>
<dbReference type="EMBL" id="CCKQ01003325">
    <property type="protein sequence ID" value="CDW74448.1"/>
    <property type="molecule type" value="Genomic_DNA"/>
</dbReference>
<dbReference type="AlphaFoldDB" id="A0A077ZZ21"/>
<feature type="region of interest" description="Disordered" evidence="2">
    <location>
        <begin position="246"/>
        <end position="275"/>
    </location>
</feature>
<proteinExistence type="predicted"/>
<dbReference type="Proteomes" id="UP000039865">
    <property type="component" value="Unassembled WGS sequence"/>
</dbReference>
<sequence length="685" mass="80376">MGQCYTTCRPGGQKESSNDLRDQVSQNENLRPGSVLDISSKNSIILQQHLKTHSNNELSPFSSRSFIMTDVNGSMLATSPIRKIKNSKDQINLYIKEQQKQLMKRNKQLFLKDYSRDDMQILNTDEILAKPKLSVLQQQKQYLLNQLVRVQEKRMNLEKRHEDITSEQLPYIMVGSNFMKVKQEIEVTKYQKLIIEIQNIVIDQSLNNKDKARVIIQQSLDSIPEEIHLVLQDESNSKLLESMNTERKGNKKGDKCKKKKAATRENTVNNRTSRGSTKELFKGIAKKVNSKGLVRNLFQTFTENHHYNEDNNNAVDYNQFYKNRLDTNSKDQSQEEKFELTNLGCKYYSTQSIKFENQEQIRKTKYLFTKNKLDKSEEFSVFEAFVLYFDRAEANVLKRKFSIELGMFGRNSECQMIGKRHTFMINQFKVGKIFEKEINFQSEENYNDLDDKVQKRQKQEKAISGKVMIKFQLFENEQTQILEQIDNLRFKEDNIQEQLYKIDDIMTSLVLQAQDYQKILQKELALDGNSTQNNSQQYSKYLGETTPTTNKDELKKSPQSSQVKTFLYHDQRLHNSDFGGNYQVLYENESEQYQDEFQINRLSQQACFYQGQLKFMDSNRENDSCNIQLRNKIDESSSNQSSHQSSNKRTVMRKTSHQDHLLISKRRLSEAVEFKYTRSQSKIPN</sequence>
<feature type="compositionally biased region" description="Low complexity" evidence="2">
    <location>
        <begin position="636"/>
        <end position="647"/>
    </location>
</feature>
<keyword evidence="1" id="KW-0175">Coiled coil</keyword>
<name>A0A077ZZ21_STYLE</name>
<reference evidence="3 4" key="1">
    <citation type="submission" date="2014-06" db="EMBL/GenBank/DDBJ databases">
        <authorList>
            <person name="Swart Estienne"/>
        </authorList>
    </citation>
    <scope>NUCLEOTIDE SEQUENCE [LARGE SCALE GENOMIC DNA]</scope>
    <source>
        <strain evidence="3 4">130c</strain>
    </source>
</reference>
<feature type="region of interest" description="Disordered" evidence="2">
    <location>
        <begin position="542"/>
        <end position="561"/>
    </location>
</feature>
<evidence type="ECO:0000256" key="1">
    <source>
        <dbReference type="SAM" id="Coils"/>
    </source>
</evidence>
<evidence type="ECO:0000313" key="4">
    <source>
        <dbReference type="Proteomes" id="UP000039865"/>
    </source>
</evidence>